<dbReference type="SUPFAM" id="SSF57802">
    <property type="entry name" value="Rubredoxin-like"/>
    <property type="match status" value="1"/>
</dbReference>
<dbReference type="GO" id="GO:0046872">
    <property type="term" value="F:metal ion binding"/>
    <property type="evidence" value="ECO:0007669"/>
    <property type="project" value="UniProtKB-KW"/>
</dbReference>
<dbReference type="EMBL" id="JACSDZ010000014">
    <property type="protein sequence ID" value="KAF7387431.1"/>
    <property type="molecule type" value="Genomic_DNA"/>
</dbReference>
<dbReference type="AlphaFoldDB" id="A0A834JGU5"/>
<evidence type="ECO:0000313" key="4">
    <source>
        <dbReference type="EMBL" id="KAF7387431.1"/>
    </source>
</evidence>
<dbReference type="PANTHER" id="PTHR10122:SF0">
    <property type="entry name" value="CYTOCHROME C OXIDASE SUBUNIT 5B, ISOFORM A-RELATED"/>
    <property type="match status" value="1"/>
</dbReference>
<proteinExistence type="predicted"/>
<evidence type="ECO:0000313" key="5">
    <source>
        <dbReference type="Proteomes" id="UP000617340"/>
    </source>
</evidence>
<dbReference type="FunFam" id="2.60.11.10:FF:000004">
    <property type="entry name" value="Cytochrome c oxidase subunit 5B"/>
    <property type="match status" value="1"/>
</dbReference>
<dbReference type="InterPro" id="IPR002124">
    <property type="entry name" value="Cyt_c_oxidase_su5b"/>
</dbReference>
<gene>
    <name evidence="4" type="ORF">HZH68_013108</name>
</gene>
<dbReference type="PROSITE" id="PS51359">
    <property type="entry name" value="COX5B_2"/>
    <property type="match status" value="1"/>
</dbReference>
<dbReference type="Gene3D" id="2.60.11.10">
    <property type="entry name" value="Cytochrome c oxidase, subunit Vb"/>
    <property type="match status" value="1"/>
</dbReference>
<keyword evidence="2 3" id="KW-0862">Zinc</keyword>
<accession>A0A834JGU5</accession>
<keyword evidence="1 3" id="KW-0479">Metal-binding</keyword>
<evidence type="ECO:0000256" key="2">
    <source>
        <dbReference type="ARBA" id="ARBA00022833"/>
    </source>
</evidence>
<dbReference type="Proteomes" id="UP000617340">
    <property type="component" value="Unassembled WGS sequence"/>
</dbReference>
<name>A0A834JGU5_VESGE</name>
<feature type="binding site" evidence="3">
    <location>
        <position position="116"/>
    </location>
    <ligand>
        <name>Zn(2+)</name>
        <dbReference type="ChEBI" id="CHEBI:29105"/>
    </ligand>
</feature>
<dbReference type="GO" id="GO:0005740">
    <property type="term" value="C:mitochondrial envelope"/>
    <property type="evidence" value="ECO:0007669"/>
    <property type="project" value="InterPro"/>
</dbReference>
<organism evidence="4 5">
    <name type="scientific">Vespula germanica</name>
    <name type="common">German yellow jacket</name>
    <name type="synonym">Paravespula germanica</name>
    <dbReference type="NCBI Taxonomy" id="30212"/>
    <lineage>
        <taxon>Eukaryota</taxon>
        <taxon>Metazoa</taxon>
        <taxon>Ecdysozoa</taxon>
        <taxon>Arthropoda</taxon>
        <taxon>Hexapoda</taxon>
        <taxon>Insecta</taxon>
        <taxon>Pterygota</taxon>
        <taxon>Neoptera</taxon>
        <taxon>Endopterygota</taxon>
        <taxon>Hymenoptera</taxon>
        <taxon>Apocrita</taxon>
        <taxon>Aculeata</taxon>
        <taxon>Vespoidea</taxon>
        <taxon>Vespidae</taxon>
        <taxon>Vespinae</taxon>
        <taxon>Vespula</taxon>
    </lineage>
</organism>
<keyword evidence="5" id="KW-1185">Reference proteome</keyword>
<dbReference type="InterPro" id="IPR036972">
    <property type="entry name" value="Cyt_c_oxidase_su5b_sf"/>
</dbReference>
<dbReference type="PANTHER" id="PTHR10122">
    <property type="entry name" value="CYTOCHROME C OXIDASE SUBUNIT 5B, MITOCHONDRIAL"/>
    <property type="match status" value="1"/>
</dbReference>
<comment type="caution">
    <text evidence="4">The sequence shown here is derived from an EMBL/GenBank/DDBJ whole genome shotgun (WGS) entry which is preliminary data.</text>
</comment>
<dbReference type="GO" id="GO:0006123">
    <property type="term" value="P:mitochondrial electron transport, cytochrome c to oxygen"/>
    <property type="evidence" value="ECO:0007669"/>
    <property type="project" value="InterPro"/>
</dbReference>
<feature type="binding site" evidence="3">
    <location>
        <position position="118"/>
    </location>
    <ligand>
        <name>Zn(2+)</name>
        <dbReference type="ChEBI" id="CHEBI:29105"/>
    </ligand>
</feature>
<feature type="binding site" evidence="3">
    <location>
        <position position="96"/>
    </location>
    <ligand>
        <name>Zn(2+)</name>
        <dbReference type="ChEBI" id="CHEBI:29105"/>
    </ligand>
</feature>
<feature type="binding site" evidence="3">
    <location>
        <position position="94"/>
    </location>
    <ligand>
        <name>Zn(2+)</name>
        <dbReference type="ChEBI" id="CHEBI:29105"/>
    </ligand>
</feature>
<dbReference type="Pfam" id="PF01215">
    <property type="entry name" value="COX5B"/>
    <property type="match status" value="1"/>
</dbReference>
<evidence type="ECO:0000256" key="1">
    <source>
        <dbReference type="ARBA" id="ARBA00022723"/>
    </source>
</evidence>
<evidence type="ECO:0000256" key="3">
    <source>
        <dbReference type="PIRSR" id="PIRSR602124-1"/>
    </source>
</evidence>
<dbReference type="CDD" id="cd00924">
    <property type="entry name" value="Cyt_c_Oxidase_Vb"/>
    <property type="match status" value="1"/>
</dbReference>
<sequence>MACSYGRAVLLSCRRSISYSTRYLKGGNPFESIFQLKKCADSLDHATGMEKRELLAKAAGDDDPFNLKVTKRGPGTKECPNLVPSAFNSRMVGCICEEDQSHINWMWLHEGTPRRCECGYWFKLVEKAPL</sequence>
<dbReference type="GO" id="GO:0045277">
    <property type="term" value="C:respiratory chain complex IV"/>
    <property type="evidence" value="ECO:0007669"/>
    <property type="project" value="InterPro"/>
</dbReference>
<protein>
    <submittedName>
        <fullName evidence="4">Uncharacterized protein</fullName>
    </submittedName>
</protein>
<reference evidence="4" key="1">
    <citation type="journal article" date="2020" name="G3 (Bethesda)">
        <title>High-Quality Assemblies for Three Invasive Social Wasps from the &lt;i&gt;Vespula&lt;/i&gt; Genus.</title>
        <authorList>
            <person name="Harrop T.W.R."/>
            <person name="Guhlin J."/>
            <person name="McLaughlin G.M."/>
            <person name="Permina E."/>
            <person name="Stockwell P."/>
            <person name="Gilligan J."/>
            <person name="Le Lec M.F."/>
            <person name="Gruber M.A.M."/>
            <person name="Quinn O."/>
            <person name="Lovegrove M."/>
            <person name="Duncan E.J."/>
            <person name="Remnant E.J."/>
            <person name="Van Eeckhoven J."/>
            <person name="Graham B."/>
            <person name="Knapp R.A."/>
            <person name="Langford K.W."/>
            <person name="Kronenberg Z."/>
            <person name="Press M.O."/>
            <person name="Eacker S.M."/>
            <person name="Wilson-Rankin E.E."/>
            <person name="Purcell J."/>
            <person name="Lester P.J."/>
            <person name="Dearden P.K."/>
        </authorList>
    </citation>
    <scope>NUCLEOTIDE SEQUENCE</scope>
    <source>
        <strain evidence="4">Linc-1</strain>
    </source>
</reference>